<organism evidence="4 5">
    <name type="scientific">Paraclostridium benzoelyticum</name>
    <dbReference type="NCBI Taxonomy" id="1629550"/>
    <lineage>
        <taxon>Bacteria</taxon>
        <taxon>Bacillati</taxon>
        <taxon>Bacillota</taxon>
        <taxon>Clostridia</taxon>
        <taxon>Peptostreptococcales</taxon>
        <taxon>Peptostreptococcaceae</taxon>
        <taxon>Paraclostridium</taxon>
    </lineage>
</organism>
<protein>
    <submittedName>
        <fullName evidence="4">2-oxoglutarate ferredoxin oxidoreductase subunit alpha</fullName>
        <ecNumber evidence="4">1.2.7.3</ecNumber>
    </submittedName>
</protein>
<dbReference type="InterPro" id="IPR002880">
    <property type="entry name" value="Pyrv_Fd/Flavodoxin_OxRdtase_N"/>
</dbReference>
<dbReference type="PANTHER" id="PTHR43088:SF1">
    <property type="entry name" value="SUBUNIT OF PYRUVATE:FLAVODOXIN OXIDOREDUCTASE"/>
    <property type="match status" value="1"/>
</dbReference>
<sequence>MHKKVKLLQGNEACVHGALYAGMKFFAGYPITPSTEVAEISSYMLPKVGGKFIQMEDEIASMAATIGASLTGLKSMTATSGPGFSLKQENIGYASLAEIPCVVVNVQRCGPSTGLPTSPAQGDLMQAKWGTHGDHPIIALSPTSVRDTFDLTVKAFNFSEKYRTPVILLLDEVIGHMREKVELPNENELEIYDRQKVKANKNEYKIYDQTTLVPPMANFSDGYRYHVTGLMHDETGFPTNSTEQTKKLMDRLMNKINENLDDILICEEYNVDDCEELFITFGCMSRCTKDAVDTLRSNGIKAGLFTIKTVWPFPEEKVKELSKHVRNIYVPELNYGQMIQEVQRVCDSDCNVVGINKYNGEIITPEDIVDKVMEVVKCQVAL</sequence>
<dbReference type="InterPro" id="IPR033412">
    <property type="entry name" value="PFOR_II"/>
</dbReference>
<dbReference type="PANTHER" id="PTHR43088">
    <property type="entry name" value="SUBUNIT OF PYRUVATE:FLAVODOXIN OXIDOREDUCTASE-RELATED"/>
    <property type="match status" value="1"/>
</dbReference>
<evidence type="ECO:0000259" key="3">
    <source>
        <dbReference type="Pfam" id="PF17147"/>
    </source>
</evidence>
<dbReference type="FunFam" id="3.40.50.920:FF:000013">
    <property type="entry name" value="Ferredoxin oxidoreductase alpha subunit"/>
    <property type="match status" value="1"/>
</dbReference>
<comment type="caution">
    <text evidence="4">The sequence shown here is derived from an EMBL/GenBank/DDBJ whole genome shotgun (WGS) entry which is preliminary data.</text>
</comment>
<dbReference type="OrthoDB" id="9794954at2"/>
<name>A0A0M3DES3_9FIRM</name>
<dbReference type="Gene3D" id="3.40.50.920">
    <property type="match status" value="1"/>
</dbReference>
<dbReference type="PATRIC" id="fig|1629550.3.peg.2063"/>
<gene>
    <name evidence="4" type="ORF">VN21_13090</name>
</gene>
<dbReference type="Pfam" id="PF17147">
    <property type="entry name" value="PFOR_II"/>
    <property type="match status" value="1"/>
</dbReference>
<dbReference type="EMBL" id="LBBT01000253">
    <property type="protein sequence ID" value="KKY00626.1"/>
    <property type="molecule type" value="Genomic_DNA"/>
</dbReference>
<feature type="domain" description="Pyruvate flavodoxin/ferredoxin oxidoreductase pyrimidine binding" evidence="2">
    <location>
        <begin position="16"/>
        <end position="245"/>
    </location>
</feature>
<dbReference type="RefSeq" id="WP_046823644.1">
    <property type="nucleotide sequence ID" value="NZ_JBCLWQ010000002.1"/>
</dbReference>
<keyword evidence="1 4" id="KW-0560">Oxidoreductase</keyword>
<dbReference type="CDD" id="cd07034">
    <property type="entry name" value="TPP_PYR_PFOR_IOR-alpha_like"/>
    <property type="match status" value="1"/>
</dbReference>
<evidence type="ECO:0000313" key="5">
    <source>
        <dbReference type="Proteomes" id="UP000034407"/>
    </source>
</evidence>
<reference evidence="4 5" key="1">
    <citation type="submission" date="2015-04" db="EMBL/GenBank/DDBJ databases">
        <title>Microcin producing Clostridium sp. JC272T.</title>
        <authorList>
            <person name="Jyothsna T."/>
            <person name="Sasikala C."/>
            <person name="Ramana C."/>
        </authorList>
    </citation>
    <scope>NUCLEOTIDE SEQUENCE [LARGE SCALE GENOMIC DNA]</scope>
    <source>
        <strain evidence="4 5">JC272</strain>
    </source>
</reference>
<dbReference type="SUPFAM" id="SSF52922">
    <property type="entry name" value="TK C-terminal domain-like"/>
    <property type="match status" value="1"/>
</dbReference>
<dbReference type="GO" id="GO:0047553">
    <property type="term" value="F:2-oxoglutarate synthase activity"/>
    <property type="evidence" value="ECO:0007669"/>
    <property type="project" value="UniProtKB-EC"/>
</dbReference>
<dbReference type="Gene3D" id="3.40.50.970">
    <property type="match status" value="1"/>
</dbReference>
<evidence type="ECO:0000256" key="1">
    <source>
        <dbReference type="ARBA" id="ARBA00023002"/>
    </source>
</evidence>
<dbReference type="SUPFAM" id="SSF52518">
    <property type="entry name" value="Thiamin diphosphate-binding fold (THDP-binding)"/>
    <property type="match status" value="1"/>
</dbReference>
<proteinExistence type="predicted"/>
<accession>A0A0M3DES3</accession>
<dbReference type="InterPro" id="IPR052368">
    <property type="entry name" value="2-oxoacid_oxidoreductase"/>
</dbReference>
<dbReference type="InterPro" id="IPR029061">
    <property type="entry name" value="THDP-binding"/>
</dbReference>
<dbReference type="NCBIfam" id="NF006412">
    <property type="entry name" value="PRK08659.1"/>
    <property type="match status" value="1"/>
</dbReference>
<dbReference type="AlphaFoldDB" id="A0A0M3DES3"/>
<dbReference type="FunFam" id="3.40.50.970:FF:000022">
    <property type="entry name" value="2-oxoglutarate ferredoxin oxidoreductase alpha subunit"/>
    <property type="match status" value="1"/>
</dbReference>
<dbReference type="EC" id="1.2.7.3" evidence="4"/>
<evidence type="ECO:0000313" key="4">
    <source>
        <dbReference type="EMBL" id="KKY00626.1"/>
    </source>
</evidence>
<evidence type="ECO:0000259" key="2">
    <source>
        <dbReference type="Pfam" id="PF01855"/>
    </source>
</evidence>
<dbReference type="InterPro" id="IPR009014">
    <property type="entry name" value="Transketo_C/PFOR_II"/>
</dbReference>
<dbReference type="Pfam" id="PF01855">
    <property type="entry name" value="POR_N"/>
    <property type="match status" value="1"/>
</dbReference>
<feature type="domain" description="Pyruvate:ferredoxin oxidoreductase core" evidence="3">
    <location>
        <begin position="276"/>
        <end position="368"/>
    </location>
</feature>
<keyword evidence="5" id="KW-1185">Reference proteome</keyword>
<dbReference type="Proteomes" id="UP000034407">
    <property type="component" value="Unassembled WGS sequence"/>
</dbReference>